<evidence type="ECO:0000256" key="6">
    <source>
        <dbReference type="PIRNR" id="PIRNR001123"/>
    </source>
</evidence>
<evidence type="ECO:0000256" key="5">
    <source>
        <dbReference type="ARBA" id="ARBA00022801"/>
    </source>
</evidence>
<feature type="binding site" evidence="8">
    <location>
        <position position="212"/>
    </location>
    <ligand>
        <name>Zn(2+)</name>
        <dbReference type="ChEBI" id="CHEBI:29105"/>
        <label>2</label>
    </ligand>
</feature>
<dbReference type="Gene3D" id="2.40.30.40">
    <property type="entry name" value="Peptidase M42, domain 2"/>
    <property type="match status" value="1"/>
</dbReference>
<evidence type="ECO:0000256" key="4">
    <source>
        <dbReference type="ARBA" id="ARBA00022723"/>
    </source>
</evidence>
<dbReference type="SUPFAM" id="SSF101821">
    <property type="entry name" value="Aminopeptidase/glucanase lid domain"/>
    <property type="match status" value="1"/>
</dbReference>
<keyword evidence="3" id="KW-0645">Protease</keyword>
<feature type="binding site" evidence="8">
    <location>
        <position position="179"/>
    </location>
    <ligand>
        <name>Zn(2+)</name>
        <dbReference type="ChEBI" id="CHEBI:29105"/>
        <label>1</label>
    </ligand>
</feature>
<evidence type="ECO:0000256" key="1">
    <source>
        <dbReference type="ARBA" id="ARBA00006272"/>
    </source>
</evidence>
<dbReference type="GO" id="GO:0006508">
    <property type="term" value="P:proteolysis"/>
    <property type="evidence" value="ECO:0007669"/>
    <property type="project" value="UniProtKB-KW"/>
</dbReference>
<evidence type="ECO:0000313" key="9">
    <source>
        <dbReference type="EMBL" id="MBA2133175.1"/>
    </source>
</evidence>
<comment type="similarity">
    <text evidence="1 6">Belongs to the peptidase M42 family.</text>
</comment>
<feature type="binding site" evidence="8">
    <location>
        <position position="179"/>
    </location>
    <ligand>
        <name>Zn(2+)</name>
        <dbReference type="ChEBI" id="CHEBI:29105"/>
        <label>2</label>
    </ligand>
</feature>
<name>A0A8J6LIM0_9FIRM</name>
<dbReference type="GO" id="GO:0046872">
    <property type="term" value="F:metal ion binding"/>
    <property type="evidence" value="ECO:0007669"/>
    <property type="project" value="UniProtKB-UniRule"/>
</dbReference>
<dbReference type="Pfam" id="PF05343">
    <property type="entry name" value="Peptidase_M42"/>
    <property type="match status" value="1"/>
</dbReference>
<sequence length="354" mass="38540">MQTETLLQELTNAVGPSGREDRAARIITDLFTNGEGRRWISDLHRDRLGNIILRKAGRGEQPPRIMLAAHLDEIGLIVTALEDGFIRFSTIGGIDQRVLLGQEVIVHGREDLPGVIGAKPPHLQQADEREKAVKIEEMTIDLGLAPERIAALVRVGDPITIKRTCCALKNSFYSGKAMDDRAGVVALVECLRRLKDFNHEAEVLAVVTVQEELGVRGAVVSSYGLNPDIGLAVDVTHGEMPGLPDYEAFKLGQGPVIVTGPPVHPLIFEKLIAAAETGKVKYQVEAAETPRGTDAYAIQIAQAGVASGLVCIPLRYMHTSVETLALDDLKETGRLLAEFIMQIDRAFLEGLECY</sequence>
<evidence type="ECO:0000256" key="7">
    <source>
        <dbReference type="PIRSR" id="PIRSR001123-1"/>
    </source>
</evidence>
<dbReference type="SUPFAM" id="SSF53187">
    <property type="entry name" value="Zn-dependent exopeptidases"/>
    <property type="match status" value="1"/>
</dbReference>
<evidence type="ECO:0000256" key="2">
    <source>
        <dbReference type="ARBA" id="ARBA00022438"/>
    </source>
</evidence>
<evidence type="ECO:0000256" key="8">
    <source>
        <dbReference type="PIRSR" id="PIRSR001123-2"/>
    </source>
</evidence>
<dbReference type="PIRSF" id="PIRSF001123">
    <property type="entry name" value="PepA_GA"/>
    <property type="match status" value="1"/>
</dbReference>
<dbReference type="PANTHER" id="PTHR32481">
    <property type="entry name" value="AMINOPEPTIDASE"/>
    <property type="match status" value="1"/>
</dbReference>
<feature type="binding site" evidence="8">
    <location>
        <position position="234"/>
    </location>
    <ligand>
        <name>Zn(2+)</name>
        <dbReference type="ChEBI" id="CHEBI:29105"/>
        <label>1</label>
    </ligand>
</feature>
<dbReference type="RefSeq" id="WP_181339627.1">
    <property type="nucleotide sequence ID" value="NZ_JAAKDE010000012.1"/>
</dbReference>
<dbReference type="PANTHER" id="PTHR32481:SF0">
    <property type="entry name" value="AMINOPEPTIDASE YPDE-RELATED"/>
    <property type="match status" value="1"/>
</dbReference>
<keyword evidence="2" id="KW-0031">Aminopeptidase</keyword>
<protein>
    <submittedName>
        <fullName evidence="9">M20/M25/M40 family metallo-hydrolase</fullName>
    </submittedName>
</protein>
<keyword evidence="4 8" id="KW-0479">Metal-binding</keyword>
<feature type="binding site" evidence="8">
    <location>
        <position position="70"/>
    </location>
    <ligand>
        <name>Zn(2+)</name>
        <dbReference type="ChEBI" id="CHEBI:29105"/>
        <label>1</label>
    </ligand>
</feature>
<dbReference type="InterPro" id="IPR051464">
    <property type="entry name" value="Peptidase_M42_aminopept"/>
</dbReference>
<dbReference type="EMBL" id="JAAKDE010000012">
    <property type="protein sequence ID" value="MBA2133175.1"/>
    <property type="molecule type" value="Genomic_DNA"/>
</dbReference>
<dbReference type="InterPro" id="IPR023367">
    <property type="entry name" value="Peptidase_M42_dom2"/>
</dbReference>
<gene>
    <name evidence="9" type="ORF">G5B42_06420</name>
</gene>
<reference evidence="9" key="1">
    <citation type="submission" date="2020-06" db="EMBL/GenBank/DDBJ databases">
        <title>Novel chitinolytic bacterium.</title>
        <authorList>
            <person name="Ungkulpasvich U."/>
            <person name="Kosugi A."/>
            <person name="Uke A."/>
        </authorList>
    </citation>
    <scope>NUCLEOTIDE SEQUENCE</scope>
    <source>
        <strain evidence="9">UUS1-1</strain>
    </source>
</reference>
<proteinExistence type="inferred from homology"/>
<dbReference type="AlphaFoldDB" id="A0A8J6LIM0"/>
<comment type="caution">
    <text evidence="9">The sequence shown here is derived from an EMBL/GenBank/DDBJ whole genome shotgun (WGS) entry which is preliminary data.</text>
</comment>
<dbReference type="Proteomes" id="UP000657177">
    <property type="component" value="Unassembled WGS sequence"/>
</dbReference>
<dbReference type="Gene3D" id="3.40.630.10">
    <property type="entry name" value="Zn peptidases"/>
    <property type="match status" value="1"/>
</dbReference>
<evidence type="ECO:0000313" key="10">
    <source>
        <dbReference type="Proteomes" id="UP000657177"/>
    </source>
</evidence>
<dbReference type="GO" id="GO:0004177">
    <property type="term" value="F:aminopeptidase activity"/>
    <property type="evidence" value="ECO:0007669"/>
    <property type="project" value="UniProtKB-UniRule"/>
</dbReference>
<feature type="active site" description="Proton acceptor" evidence="7">
    <location>
        <position position="211"/>
    </location>
</feature>
<keyword evidence="5" id="KW-0378">Hydrolase</keyword>
<keyword evidence="10" id="KW-1185">Reference proteome</keyword>
<organism evidence="9 10">
    <name type="scientific">Capillibacterium thermochitinicola</name>
    <dbReference type="NCBI Taxonomy" id="2699427"/>
    <lineage>
        <taxon>Bacteria</taxon>
        <taxon>Bacillati</taxon>
        <taxon>Bacillota</taxon>
        <taxon>Capillibacterium</taxon>
    </lineage>
</organism>
<accession>A0A8J6LIM0</accession>
<dbReference type="InterPro" id="IPR008007">
    <property type="entry name" value="Peptidase_M42"/>
</dbReference>
<comment type="cofactor">
    <cofactor evidence="8">
        <name>a divalent metal cation</name>
        <dbReference type="ChEBI" id="CHEBI:60240"/>
    </cofactor>
    <text evidence="8">Binds 2 divalent metal cations per subunit.</text>
</comment>
<feature type="binding site" evidence="8">
    <location>
        <position position="318"/>
    </location>
    <ligand>
        <name>Zn(2+)</name>
        <dbReference type="ChEBI" id="CHEBI:29105"/>
        <label>2</label>
    </ligand>
</feature>
<evidence type="ECO:0000256" key="3">
    <source>
        <dbReference type="ARBA" id="ARBA00022670"/>
    </source>
</evidence>